<sequence>MAEEEGIVGCTCVHIVEEEEGGDGCTCVHKMEVGGGSGCTCVHNGAGSRRLFGRWRTTGDCPDGGGRQGTVRTVEDEAGQPGRWFQHK</sequence>
<evidence type="ECO:0000313" key="2">
    <source>
        <dbReference type="EMBL" id="KAJ9542067.1"/>
    </source>
</evidence>
<dbReference type="AlphaFoldDB" id="A0AA38SZK2"/>
<comment type="caution">
    <text evidence="2">The sequence shown here is derived from an EMBL/GenBank/DDBJ whole genome shotgun (WGS) entry which is preliminary data.</text>
</comment>
<evidence type="ECO:0000256" key="1">
    <source>
        <dbReference type="SAM" id="MobiDB-lite"/>
    </source>
</evidence>
<dbReference type="Proteomes" id="UP001172457">
    <property type="component" value="Chromosome 7"/>
</dbReference>
<gene>
    <name evidence="2" type="ORF">OSB04_028573</name>
</gene>
<keyword evidence="3" id="KW-1185">Reference proteome</keyword>
<dbReference type="EMBL" id="JARYMX010000007">
    <property type="protein sequence ID" value="KAJ9542067.1"/>
    <property type="molecule type" value="Genomic_DNA"/>
</dbReference>
<protein>
    <submittedName>
        <fullName evidence="2">Uncharacterized protein</fullName>
    </submittedName>
</protein>
<name>A0AA38SZK2_9ASTR</name>
<feature type="region of interest" description="Disordered" evidence="1">
    <location>
        <begin position="61"/>
        <end position="88"/>
    </location>
</feature>
<evidence type="ECO:0000313" key="3">
    <source>
        <dbReference type="Proteomes" id="UP001172457"/>
    </source>
</evidence>
<reference evidence="2" key="1">
    <citation type="submission" date="2023-03" db="EMBL/GenBank/DDBJ databases">
        <title>Chromosome-scale reference genome and RAD-based genetic map of yellow starthistle (Centaurea solstitialis) reveal putative structural variation and QTLs associated with invader traits.</title>
        <authorList>
            <person name="Reatini B."/>
            <person name="Cang F.A."/>
            <person name="Jiang Q."/>
            <person name="Mckibben M.T.W."/>
            <person name="Barker M.S."/>
            <person name="Rieseberg L.H."/>
            <person name="Dlugosch K.M."/>
        </authorList>
    </citation>
    <scope>NUCLEOTIDE SEQUENCE</scope>
    <source>
        <strain evidence="2">CAN-66</strain>
        <tissue evidence="2">Leaf</tissue>
    </source>
</reference>
<accession>A0AA38SZK2</accession>
<proteinExistence type="predicted"/>
<organism evidence="2 3">
    <name type="scientific">Centaurea solstitialis</name>
    <name type="common">yellow star-thistle</name>
    <dbReference type="NCBI Taxonomy" id="347529"/>
    <lineage>
        <taxon>Eukaryota</taxon>
        <taxon>Viridiplantae</taxon>
        <taxon>Streptophyta</taxon>
        <taxon>Embryophyta</taxon>
        <taxon>Tracheophyta</taxon>
        <taxon>Spermatophyta</taxon>
        <taxon>Magnoliopsida</taxon>
        <taxon>eudicotyledons</taxon>
        <taxon>Gunneridae</taxon>
        <taxon>Pentapetalae</taxon>
        <taxon>asterids</taxon>
        <taxon>campanulids</taxon>
        <taxon>Asterales</taxon>
        <taxon>Asteraceae</taxon>
        <taxon>Carduoideae</taxon>
        <taxon>Cardueae</taxon>
        <taxon>Centaureinae</taxon>
        <taxon>Centaurea</taxon>
    </lineage>
</organism>